<evidence type="ECO:0000313" key="2">
    <source>
        <dbReference type="EMBL" id="MBN7772192.1"/>
    </source>
</evidence>
<dbReference type="InterPro" id="IPR021352">
    <property type="entry name" value="DUF2971"/>
</dbReference>
<accession>A0A939D6V3</accession>
<dbReference type="RefSeq" id="WP_206581013.1">
    <property type="nucleotide sequence ID" value="NZ_JAFJZZ010000001.1"/>
</dbReference>
<feature type="region of interest" description="Disordered" evidence="1">
    <location>
        <begin position="1"/>
        <end position="25"/>
    </location>
</feature>
<sequence length="332" mass="38699">MLSKQAAKIKSFNPDKDQRNKGRSITTYHYTSPSGLHDILKEHHIRFTDCQFLNDKSEYVHIWKPLRKALEDIGDDLFDDEIPAMIDNMFNDNYETEKLVVERSSDISTQLQFRFLKHRYYIFCTTELQDSLNMWNYYVKGGNYQGYNFGLTVNSILKSFSFLKNENVELLYGKVMYKESEQIQYLENGIQSIDLDLNQKLKKIKSQGARDTLYKDELYASAKEKILSFLEIARLFFKDEAFAGESEYRFVIKLPLDYTEKDNSLLNAGYNVKEGIIVPHCTLKLDKSAIHSITLSPMLETRLAENGLKRFLADNGYPDNISINQSKIPIRY</sequence>
<keyword evidence="3" id="KW-1185">Reference proteome</keyword>
<gene>
    <name evidence="2" type="ORF">JYB65_02345</name>
</gene>
<organism evidence="2 3">
    <name type="scientific">Clostridium aminobutyricum</name>
    <dbReference type="NCBI Taxonomy" id="33953"/>
    <lineage>
        <taxon>Bacteria</taxon>
        <taxon>Bacillati</taxon>
        <taxon>Bacillota</taxon>
        <taxon>Clostridia</taxon>
        <taxon>Eubacteriales</taxon>
        <taxon>Clostridiaceae</taxon>
        <taxon>Clostridium</taxon>
    </lineage>
</organism>
<dbReference type="Pfam" id="PF11185">
    <property type="entry name" value="DUF2971"/>
    <property type="match status" value="1"/>
</dbReference>
<dbReference type="Proteomes" id="UP000664545">
    <property type="component" value="Unassembled WGS sequence"/>
</dbReference>
<dbReference type="AlphaFoldDB" id="A0A939D6V3"/>
<evidence type="ECO:0000313" key="3">
    <source>
        <dbReference type="Proteomes" id="UP000664545"/>
    </source>
</evidence>
<proteinExistence type="predicted"/>
<name>A0A939D6V3_CLOAM</name>
<evidence type="ECO:0000256" key="1">
    <source>
        <dbReference type="SAM" id="MobiDB-lite"/>
    </source>
</evidence>
<comment type="caution">
    <text evidence="2">The sequence shown here is derived from an EMBL/GenBank/DDBJ whole genome shotgun (WGS) entry which is preliminary data.</text>
</comment>
<protein>
    <submittedName>
        <fullName evidence="2">DUF2971 domain-containing protein</fullName>
    </submittedName>
</protein>
<reference evidence="2" key="1">
    <citation type="submission" date="2021-02" db="EMBL/GenBank/DDBJ databases">
        <title>Abyssanaerobacter marinus gen.nov., sp., nov, anaerobic bacterium isolated from the Onnuri vent field of Indian Ocean and suggestion of Mogibacteriaceae fam. nov., and proposal of reclassification of ambiguous this family's genus member.</title>
        <authorList>
            <person name="Kim Y.J."/>
            <person name="Yang J.-A."/>
        </authorList>
    </citation>
    <scope>NUCLEOTIDE SEQUENCE</scope>
    <source>
        <strain evidence="2">DSM 2634</strain>
    </source>
</reference>
<dbReference type="EMBL" id="JAFJZZ010000001">
    <property type="protein sequence ID" value="MBN7772192.1"/>
    <property type="molecule type" value="Genomic_DNA"/>
</dbReference>